<evidence type="ECO:0000256" key="8">
    <source>
        <dbReference type="SAM" id="MobiDB-lite"/>
    </source>
</evidence>
<keyword evidence="9" id="KW-0472">Membrane</keyword>
<feature type="region of interest" description="Disordered" evidence="8">
    <location>
        <begin position="1"/>
        <end position="60"/>
    </location>
</feature>
<dbReference type="InterPro" id="IPR003026">
    <property type="entry name" value="Otx1_TF"/>
</dbReference>
<dbReference type="PRINTS" id="PR01255">
    <property type="entry name" value="OTXHOMEOBOX"/>
</dbReference>
<organism evidence="11 12">
    <name type="scientific">Chloebia gouldiae</name>
    <name type="common">Gouldian finch</name>
    <name type="synonym">Erythrura gouldiae</name>
    <dbReference type="NCBI Taxonomy" id="44316"/>
    <lineage>
        <taxon>Eukaryota</taxon>
        <taxon>Metazoa</taxon>
        <taxon>Chordata</taxon>
        <taxon>Craniata</taxon>
        <taxon>Vertebrata</taxon>
        <taxon>Euteleostomi</taxon>
        <taxon>Archelosauria</taxon>
        <taxon>Archosauria</taxon>
        <taxon>Dinosauria</taxon>
        <taxon>Saurischia</taxon>
        <taxon>Theropoda</taxon>
        <taxon>Coelurosauria</taxon>
        <taxon>Aves</taxon>
        <taxon>Neognathae</taxon>
        <taxon>Neoaves</taxon>
        <taxon>Telluraves</taxon>
        <taxon>Australaves</taxon>
        <taxon>Passeriformes</taxon>
        <taxon>Passeroidea</taxon>
        <taxon>Passeridae</taxon>
        <taxon>Chloebia</taxon>
    </lineage>
</organism>
<dbReference type="OrthoDB" id="6159439at2759"/>
<evidence type="ECO:0000313" key="11">
    <source>
        <dbReference type="EMBL" id="RLW07001.1"/>
    </source>
</evidence>
<feature type="region of interest" description="Disordered" evidence="8">
    <location>
        <begin position="330"/>
        <end position="396"/>
    </location>
</feature>
<evidence type="ECO:0000256" key="1">
    <source>
        <dbReference type="ARBA" id="ARBA00004123"/>
    </source>
</evidence>
<dbReference type="InterPro" id="IPR001356">
    <property type="entry name" value="HD"/>
</dbReference>
<comment type="subcellular location">
    <subcellularLocation>
        <location evidence="1 6 7">Nucleus</location>
    </subcellularLocation>
</comment>
<dbReference type="Gene3D" id="1.10.10.60">
    <property type="entry name" value="Homeodomain-like"/>
    <property type="match status" value="1"/>
</dbReference>
<dbReference type="InterPro" id="IPR003025">
    <property type="entry name" value="Otx_TF"/>
</dbReference>
<dbReference type="Pfam" id="PF03529">
    <property type="entry name" value="TF_Otx"/>
    <property type="match status" value="1"/>
</dbReference>
<protein>
    <recommendedName>
        <fullName evidence="10">Homeobox domain-containing protein</fullName>
    </recommendedName>
</protein>
<name>A0A3L8SRG4_CHLGU</name>
<keyword evidence="9" id="KW-1133">Transmembrane helix</keyword>
<feature type="non-terminal residue" evidence="11">
    <location>
        <position position="1"/>
    </location>
</feature>
<dbReference type="GO" id="GO:0005634">
    <property type="term" value="C:nucleus"/>
    <property type="evidence" value="ECO:0007669"/>
    <property type="project" value="UniProtKB-SubCell"/>
</dbReference>
<feature type="domain" description="Homeobox" evidence="10">
    <location>
        <begin position="275"/>
        <end position="335"/>
    </location>
</feature>
<dbReference type="Pfam" id="PF00046">
    <property type="entry name" value="Homeodomain"/>
    <property type="match status" value="1"/>
</dbReference>
<evidence type="ECO:0000256" key="6">
    <source>
        <dbReference type="PROSITE-ProRule" id="PRU00108"/>
    </source>
</evidence>
<dbReference type="InterPro" id="IPR017970">
    <property type="entry name" value="Homeobox_CS"/>
</dbReference>
<evidence type="ECO:0000256" key="4">
    <source>
        <dbReference type="ARBA" id="ARBA00023155"/>
    </source>
</evidence>
<dbReference type="InterPro" id="IPR013851">
    <property type="entry name" value="Otx_TF_C"/>
</dbReference>
<dbReference type="PANTHER" id="PTHR45793">
    <property type="entry name" value="HOMEOBOX PROTEIN"/>
    <property type="match status" value="1"/>
</dbReference>
<feature type="compositionally biased region" description="Basic residues" evidence="8">
    <location>
        <begin position="1"/>
        <end position="28"/>
    </location>
</feature>
<evidence type="ECO:0000256" key="5">
    <source>
        <dbReference type="ARBA" id="ARBA00023242"/>
    </source>
</evidence>
<dbReference type="EMBL" id="QUSF01000008">
    <property type="protein sequence ID" value="RLW07001.1"/>
    <property type="molecule type" value="Genomic_DNA"/>
</dbReference>
<evidence type="ECO:0000256" key="7">
    <source>
        <dbReference type="RuleBase" id="RU000682"/>
    </source>
</evidence>
<evidence type="ECO:0000313" key="12">
    <source>
        <dbReference type="Proteomes" id="UP000276834"/>
    </source>
</evidence>
<keyword evidence="2" id="KW-0217">Developmental protein</keyword>
<dbReference type="SUPFAM" id="SSF46689">
    <property type="entry name" value="Homeodomain-like"/>
    <property type="match status" value="1"/>
</dbReference>
<evidence type="ECO:0000259" key="10">
    <source>
        <dbReference type="PROSITE" id="PS50071"/>
    </source>
</evidence>
<dbReference type="Proteomes" id="UP000276834">
    <property type="component" value="Unassembled WGS sequence"/>
</dbReference>
<proteinExistence type="predicted"/>
<feature type="compositionally biased region" description="Low complexity" evidence="8">
    <location>
        <begin position="354"/>
        <end position="396"/>
    </location>
</feature>
<feature type="non-terminal residue" evidence="11">
    <location>
        <position position="574"/>
    </location>
</feature>
<gene>
    <name evidence="11" type="ORF">DV515_00003913</name>
</gene>
<keyword evidence="4 6" id="KW-0371">Homeobox</keyword>
<feature type="compositionally biased region" description="Basic residues" evidence="8">
    <location>
        <begin position="499"/>
        <end position="523"/>
    </location>
</feature>
<sequence>NSHHSPSPRKLRGAPRARPLHPSLRRPALRGAGVGARGSAERRGAVRRSRRPALPLPGRLSVRRGAAGDWRRAGYAVALRAHTRVGPGVGDQSSSGPRLHRPDSAGRRQGAPASPPRGEEIRLLLDPRCYFDFIFPLRFYFFLTSPAISRGPRGGDGRTERKKLLSRRLCAPFLNCRWLEFFFGFFFCLFFGDFFQGPVLFVRFFFFLSFPPSPPHTFVLIFDFFFSCWTLEENCPASSMMSYLKQPPYGMNGLGLTGPAMDLLHPSVGYPATPRKQRRERTTFTRSQLDVLEALFAKTRYPDIFMREEVALKINLPESRVQVWFKNRRAKCRQQQQSGGGAKSRPAKKKSSPARESSGSESSGQFTPPAAASSSASSSSSSSASSAPVGAPASLSTPASSIWSPASISPGAAPAGVTVPEPLPPAAASCMQRAGPAASAASASYPVSYSQGGGYGQGYPAPPSSSYFGGVDCSSYLAPMHSHHHPHQLSPMGPSSVPGHHHHHPLSQSSGHHHHHHHHHHHQGYGGTGLPFNSSDCLDYKEPAAAAAASWKLNFNSPDCLDYKDQASWRFQVL</sequence>
<keyword evidence="5 6" id="KW-0539">Nucleus</keyword>
<feature type="DNA-binding region" description="Homeobox" evidence="6">
    <location>
        <begin position="277"/>
        <end position="336"/>
    </location>
</feature>
<dbReference type="InterPro" id="IPR009057">
    <property type="entry name" value="Homeodomain-like_sf"/>
</dbReference>
<dbReference type="GO" id="GO:0000981">
    <property type="term" value="F:DNA-binding transcription factor activity, RNA polymerase II-specific"/>
    <property type="evidence" value="ECO:0007669"/>
    <property type="project" value="InterPro"/>
</dbReference>
<dbReference type="PROSITE" id="PS50071">
    <property type="entry name" value="HOMEOBOX_2"/>
    <property type="match status" value="1"/>
</dbReference>
<comment type="caution">
    <text evidence="11">The sequence shown here is derived from an EMBL/GenBank/DDBJ whole genome shotgun (WGS) entry which is preliminary data.</text>
</comment>
<feature type="region of interest" description="Disordered" evidence="8">
    <location>
        <begin position="85"/>
        <end position="118"/>
    </location>
</feature>
<dbReference type="STRING" id="44316.ENSEGOP00005002836"/>
<dbReference type="AlphaFoldDB" id="A0A3L8SRG4"/>
<accession>A0A3L8SRG4</accession>
<dbReference type="SMART" id="SM00389">
    <property type="entry name" value="HOX"/>
    <property type="match status" value="1"/>
</dbReference>
<keyword evidence="3 6" id="KW-0238">DNA-binding</keyword>
<dbReference type="PANTHER" id="PTHR45793:SF9">
    <property type="entry name" value="HOMEOBOX PROTEIN OTX1"/>
    <property type="match status" value="1"/>
</dbReference>
<evidence type="ECO:0000256" key="2">
    <source>
        <dbReference type="ARBA" id="ARBA00022473"/>
    </source>
</evidence>
<dbReference type="PROSITE" id="PS00027">
    <property type="entry name" value="HOMEOBOX_1"/>
    <property type="match status" value="1"/>
</dbReference>
<dbReference type="CDD" id="cd00086">
    <property type="entry name" value="homeodomain"/>
    <property type="match status" value="1"/>
</dbReference>
<dbReference type="PRINTS" id="PR01256">
    <property type="entry name" value="OTX1HOMEOBOX"/>
</dbReference>
<reference evidence="11 12" key="1">
    <citation type="journal article" date="2018" name="Proc. R. Soc. B">
        <title>A non-coding region near Follistatin controls head colour polymorphism in the Gouldian finch.</title>
        <authorList>
            <person name="Toomey M.B."/>
            <person name="Marques C.I."/>
            <person name="Andrade P."/>
            <person name="Araujo P.M."/>
            <person name="Sabatino S."/>
            <person name="Gazda M.A."/>
            <person name="Afonso S."/>
            <person name="Lopes R.J."/>
            <person name="Corbo J.C."/>
            <person name="Carneiro M."/>
        </authorList>
    </citation>
    <scope>NUCLEOTIDE SEQUENCE [LARGE SCALE GENOMIC DNA]</scope>
    <source>
        <strain evidence="11">Red01</strain>
        <tissue evidence="11">Muscle</tissue>
    </source>
</reference>
<dbReference type="FunFam" id="1.10.10.60:FF:000142">
    <property type="entry name" value="homeobox protein OTX2 isoform X2"/>
    <property type="match status" value="1"/>
</dbReference>
<feature type="transmembrane region" description="Helical" evidence="9">
    <location>
        <begin position="181"/>
        <end position="208"/>
    </location>
</feature>
<evidence type="ECO:0000256" key="3">
    <source>
        <dbReference type="ARBA" id="ARBA00023125"/>
    </source>
</evidence>
<keyword evidence="12" id="KW-1185">Reference proteome</keyword>
<keyword evidence="9" id="KW-0812">Transmembrane</keyword>
<evidence type="ECO:0000256" key="9">
    <source>
        <dbReference type="SAM" id="Phobius"/>
    </source>
</evidence>
<feature type="region of interest" description="Disordered" evidence="8">
    <location>
        <begin position="482"/>
        <end position="526"/>
    </location>
</feature>
<dbReference type="GO" id="GO:0000978">
    <property type="term" value="F:RNA polymerase II cis-regulatory region sequence-specific DNA binding"/>
    <property type="evidence" value="ECO:0007669"/>
    <property type="project" value="TreeGrafter"/>
</dbReference>